<organism evidence="6 7">
    <name type="scientific">Pseudoramibacter alactolyticus ATCC 23263</name>
    <dbReference type="NCBI Taxonomy" id="887929"/>
    <lineage>
        <taxon>Bacteria</taxon>
        <taxon>Bacillati</taxon>
        <taxon>Bacillota</taxon>
        <taxon>Clostridia</taxon>
        <taxon>Eubacteriales</taxon>
        <taxon>Eubacteriaceae</taxon>
        <taxon>Pseudoramibacter</taxon>
    </lineage>
</organism>
<dbReference type="Proteomes" id="UP000004754">
    <property type="component" value="Unassembled WGS sequence"/>
</dbReference>
<name>E6ME27_9FIRM</name>
<dbReference type="HOGENOM" id="CLU_038395_1_3_9"/>
<dbReference type="HAMAP" id="MF_01930">
    <property type="entry name" value="PurN"/>
    <property type="match status" value="1"/>
</dbReference>
<dbReference type="EMBL" id="AEQN01000005">
    <property type="protein sequence ID" value="EFV02786.1"/>
    <property type="molecule type" value="Genomic_DNA"/>
</dbReference>
<keyword evidence="3 4" id="KW-0658">Purine biosynthesis</keyword>
<dbReference type="InterPro" id="IPR036477">
    <property type="entry name" value="Formyl_transf_N_sf"/>
</dbReference>
<feature type="active site" description="Proton donor" evidence="4">
    <location>
        <position position="113"/>
    </location>
</feature>
<dbReference type="InterPro" id="IPR004607">
    <property type="entry name" value="GART"/>
</dbReference>
<dbReference type="PANTHER" id="PTHR43369:SF2">
    <property type="entry name" value="PHOSPHORIBOSYLGLYCINAMIDE FORMYLTRANSFERASE"/>
    <property type="match status" value="1"/>
</dbReference>
<dbReference type="InterPro" id="IPR002376">
    <property type="entry name" value="Formyl_transf_N"/>
</dbReference>
<dbReference type="PANTHER" id="PTHR43369">
    <property type="entry name" value="PHOSPHORIBOSYLGLYCINAMIDE FORMYLTRANSFERASE"/>
    <property type="match status" value="1"/>
</dbReference>
<evidence type="ECO:0000256" key="1">
    <source>
        <dbReference type="ARBA" id="ARBA00005054"/>
    </source>
</evidence>
<gene>
    <name evidence="4 6" type="primary">purN</name>
    <name evidence="6" type="ORF">HMP0721_0260</name>
</gene>
<evidence type="ECO:0000313" key="7">
    <source>
        <dbReference type="Proteomes" id="UP000004754"/>
    </source>
</evidence>
<evidence type="ECO:0000256" key="4">
    <source>
        <dbReference type="HAMAP-Rule" id="MF_01930"/>
    </source>
</evidence>
<comment type="caution">
    <text evidence="4">Lacks conserved residue(s) required for the propagation of feature annotation.</text>
</comment>
<dbReference type="eggNOG" id="COG0299">
    <property type="taxonomic scope" value="Bacteria"/>
</dbReference>
<evidence type="ECO:0000313" key="6">
    <source>
        <dbReference type="EMBL" id="EFV02786.1"/>
    </source>
</evidence>
<proteinExistence type="inferred from homology"/>
<dbReference type="GO" id="GO:0005737">
    <property type="term" value="C:cytoplasm"/>
    <property type="evidence" value="ECO:0007669"/>
    <property type="project" value="TreeGrafter"/>
</dbReference>
<evidence type="ECO:0000256" key="2">
    <source>
        <dbReference type="ARBA" id="ARBA00022679"/>
    </source>
</evidence>
<reference evidence="6 7" key="1">
    <citation type="submission" date="2010-12" db="EMBL/GenBank/DDBJ databases">
        <authorList>
            <person name="Muzny D."/>
            <person name="Qin X."/>
            <person name="Deng J."/>
            <person name="Jiang H."/>
            <person name="Liu Y."/>
            <person name="Qu J."/>
            <person name="Song X.-Z."/>
            <person name="Zhang L."/>
            <person name="Thornton R."/>
            <person name="Coyle M."/>
            <person name="Francisco L."/>
            <person name="Jackson L."/>
            <person name="Javaid M."/>
            <person name="Korchina V."/>
            <person name="Kovar C."/>
            <person name="Mata R."/>
            <person name="Mathew T."/>
            <person name="Ngo R."/>
            <person name="Nguyen L."/>
            <person name="Nguyen N."/>
            <person name="Okwuonu G."/>
            <person name="Ongeri F."/>
            <person name="Pham C."/>
            <person name="Simmons D."/>
            <person name="Wilczek-Boney K."/>
            <person name="Hale W."/>
            <person name="Jakkamsetti A."/>
            <person name="Pham P."/>
            <person name="Ruth R."/>
            <person name="San Lucas F."/>
            <person name="Warren J."/>
            <person name="Zhang J."/>
            <person name="Zhao Z."/>
            <person name="Zhou C."/>
            <person name="Zhu D."/>
            <person name="Lee S."/>
            <person name="Bess C."/>
            <person name="Blankenburg K."/>
            <person name="Forbes L."/>
            <person name="Fu Q."/>
            <person name="Gubbala S."/>
            <person name="Hirani K."/>
            <person name="Jayaseelan J.C."/>
            <person name="Lara F."/>
            <person name="Munidasa M."/>
            <person name="Palculict T."/>
            <person name="Patil S."/>
            <person name="Pu L.-L."/>
            <person name="Saada N."/>
            <person name="Tang L."/>
            <person name="Weissenberger G."/>
            <person name="Zhu Y."/>
            <person name="Hemphill L."/>
            <person name="Shang Y."/>
            <person name="Youmans B."/>
            <person name="Ayvaz T."/>
            <person name="Ross M."/>
            <person name="Santibanez J."/>
            <person name="Aqrawi P."/>
            <person name="Gross S."/>
            <person name="Joshi V."/>
            <person name="Fowler G."/>
            <person name="Nazareth L."/>
            <person name="Reid J."/>
            <person name="Worley K."/>
            <person name="Petrosino J."/>
            <person name="Highlander S."/>
            <person name="Gibbs R."/>
        </authorList>
    </citation>
    <scope>NUCLEOTIDE SEQUENCE [LARGE SCALE GENOMIC DNA]</scope>
    <source>
        <strain evidence="6 7">ATCC 23263</strain>
    </source>
</reference>
<feature type="binding site" evidence="4">
    <location>
        <begin position="94"/>
        <end position="97"/>
    </location>
    <ligand>
        <name>(6R)-10-formyltetrahydrofolate</name>
        <dbReference type="ChEBI" id="CHEBI:195366"/>
    </ligand>
</feature>
<dbReference type="NCBIfam" id="TIGR00639">
    <property type="entry name" value="PurN"/>
    <property type="match status" value="1"/>
</dbReference>
<dbReference type="GO" id="GO:0004644">
    <property type="term" value="F:phosphoribosylglycinamide formyltransferase activity"/>
    <property type="evidence" value="ECO:0007669"/>
    <property type="project" value="UniProtKB-UniRule"/>
</dbReference>
<sequence length="214" mass="22519">MSAAMKRMKIGVLASGGGTDLQSVIDGVHGRSGEIAVVISNKADAYALTRAERAGIPATAIIERNCGGVAAFNAKIVETLKSYGCELVVLAGYLRIITADFVAAFPNRIVNIHPALIPSFCGPGYYGMRVHEAVYRYGCKVSGCTVHFVNEEADAGPIIAQRAVALADDDTPETIQQRVLALEHALLPAVVAAICEGRVHVAGRRVHVDAPAAK</sequence>
<comment type="similarity">
    <text evidence="4">Belongs to the GART family.</text>
</comment>
<comment type="pathway">
    <text evidence="1 4">Purine metabolism; IMP biosynthesis via de novo pathway; N(2)-formyl-N(1)-(5-phospho-D-ribosyl)glycinamide from N(1)-(5-phospho-D-ribosyl)glycinamide (10-formyl THF route): step 1/1.</text>
</comment>
<feature type="binding site" evidence="4">
    <location>
        <position position="64"/>
    </location>
    <ligand>
        <name>(6R)-10-formyltetrahydrofolate</name>
        <dbReference type="ChEBI" id="CHEBI:195366"/>
    </ligand>
</feature>
<dbReference type="SUPFAM" id="SSF53328">
    <property type="entry name" value="Formyltransferase"/>
    <property type="match status" value="1"/>
</dbReference>
<comment type="function">
    <text evidence="4">Catalyzes the transfer of a formyl group from 10-formyltetrahydrofolate to 5-phospho-ribosyl-glycinamide (GAR), producing 5-phospho-ribosyl-N-formylglycinamide (FGAR) and tetrahydrofolate.</text>
</comment>
<comment type="catalytic activity">
    <reaction evidence="4">
        <text>N(1)-(5-phospho-beta-D-ribosyl)glycinamide + (6R)-10-formyltetrahydrofolate = N(2)-formyl-N(1)-(5-phospho-beta-D-ribosyl)glycinamide + (6S)-5,6,7,8-tetrahydrofolate + H(+)</text>
        <dbReference type="Rhea" id="RHEA:15053"/>
        <dbReference type="ChEBI" id="CHEBI:15378"/>
        <dbReference type="ChEBI" id="CHEBI:57453"/>
        <dbReference type="ChEBI" id="CHEBI:143788"/>
        <dbReference type="ChEBI" id="CHEBI:147286"/>
        <dbReference type="ChEBI" id="CHEBI:195366"/>
        <dbReference type="EC" id="2.1.2.2"/>
    </reaction>
</comment>
<dbReference type="GO" id="GO:0006189">
    <property type="term" value="P:'de novo' IMP biosynthetic process"/>
    <property type="evidence" value="ECO:0007669"/>
    <property type="project" value="UniProtKB-UniRule"/>
</dbReference>
<feature type="site" description="Raises pKa of active site His" evidence="4">
    <location>
        <position position="154"/>
    </location>
</feature>
<dbReference type="STRING" id="887929.HMP0721_0260"/>
<dbReference type="CDD" id="cd08645">
    <property type="entry name" value="FMT_core_GART"/>
    <property type="match status" value="1"/>
</dbReference>
<feature type="binding site" evidence="4">
    <location>
        <position position="111"/>
    </location>
    <ligand>
        <name>(6R)-10-formyltetrahydrofolate</name>
        <dbReference type="ChEBI" id="CHEBI:195366"/>
    </ligand>
</feature>
<protein>
    <recommendedName>
        <fullName evidence="4">Phosphoribosylglycinamide formyltransferase</fullName>
        <ecNumber evidence="4">2.1.2.2</ecNumber>
    </recommendedName>
    <alternativeName>
        <fullName evidence="4">5'-phosphoribosylglycinamide transformylase</fullName>
    </alternativeName>
    <alternativeName>
        <fullName evidence="4">GAR transformylase</fullName>
        <shortName evidence="4">GART</shortName>
    </alternativeName>
</protein>
<dbReference type="UniPathway" id="UPA00074">
    <property type="reaction ID" value="UER00126"/>
</dbReference>
<dbReference type="EC" id="2.1.2.2" evidence="4"/>
<accession>E6ME27</accession>
<evidence type="ECO:0000256" key="3">
    <source>
        <dbReference type="ARBA" id="ARBA00022755"/>
    </source>
</evidence>
<comment type="caution">
    <text evidence="6">The sequence shown here is derived from an EMBL/GenBank/DDBJ whole genome shotgun (WGS) entry which is preliminary data.</text>
</comment>
<dbReference type="Pfam" id="PF00551">
    <property type="entry name" value="Formyl_trans_N"/>
    <property type="match status" value="1"/>
</dbReference>
<dbReference type="AlphaFoldDB" id="E6ME27"/>
<keyword evidence="2 4" id="KW-0808">Transferase</keyword>
<dbReference type="Gene3D" id="3.40.50.170">
    <property type="entry name" value="Formyl transferase, N-terminal domain"/>
    <property type="match status" value="1"/>
</dbReference>
<feature type="domain" description="Formyl transferase N-terminal" evidence="5">
    <location>
        <begin position="8"/>
        <end position="191"/>
    </location>
</feature>
<evidence type="ECO:0000259" key="5">
    <source>
        <dbReference type="Pfam" id="PF00551"/>
    </source>
</evidence>
<keyword evidence="7" id="KW-1185">Reference proteome</keyword>